<dbReference type="EMBL" id="CALNXJ010000008">
    <property type="protein sequence ID" value="CAH3045386.1"/>
    <property type="molecule type" value="Genomic_DNA"/>
</dbReference>
<feature type="compositionally biased region" description="Polar residues" evidence="1">
    <location>
        <begin position="183"/>
        <end position="192"/>
    </location>
</feature>
<dbReference type="Proteomes" id="UP001159428">
    <property type="component" value="Unassembled WGS sequence"/>
</dbReference>
<organism evidence="2 3">
    <name type="scientific">Pocillopora meandrina</name>
    <dbReference type="NCBI Taxonomy" id="46732"/>
    <lineage>
        <taxon>Eukaryota</taxon>
        <taxon>Metazoa</taxon>
        <taxon>Cnidaria</taxon>
        <taxon>Anthozoa</taxon>
        <taxon>Hexacorallia</taxon>
        <taxon>Scleractinia</taxon>
        <taxon>Astrocoeniina</taxon>
        <taxon>Pocilloporidae</taxon>
        <taxon>Pocillopora</taxon>
    </lineage>
</organism>
<comment type="caution">
    <text evidence="2">The sequence shown here is derived from an EMBL/GenBank/DDBJ whole genome shotgun (WGS) entry which is preliminary data.</text>
</comment>
<reference evidence="2 3" key="1">
    <citation type="submission" date="2022-05" db="EMBL/GenBank/DDBJ databases">
        <authorList>
            <consortium name="Genoscope - CEA"/>
            <person name="William W."/>
        </authorList>
    </citation>
    <scope>NUCLEOTIDE SEQUENCE [LARGE SCALE GENOMIC DNA]</scope>
</reference>
<name>A0AAU9W7G0_9CNID</name>
<evidence type="ECO:0000256" key="1">
    <source>
        <dbReference type="SAM" id="MobiDB-lite"/>
    </source>
</evidence>
<accession>A0AAU9W7G0</accession>
<evidence type="ECO:0000313" key="3">
    <source>
        <dbReference type="Proteomes" id="UP001159428"/>
    </source>
</evidence>
<feature type="compositionally biased region" description="Low complexity" evidence="1">
    <location>
        <begin position="147"/>
        <end position="168"/>
    </location>
</feature>
<dbReference type="AlphaFoldDB" id="A0AAU9W7G0"/>
<keyword evidence="3" id="KW-1185">Reference proteome</keyword>
<gene>
    <name evidence="2" type="ORF">PMEA_00033529</name>
</gene>
<evidence type="ECO:0000313" key="2">
    <source>
        <dbReference type="EMBL" id="CAH3045386.1"/>
    </source>
</evidence>
<proteinExistence type="predicted"/>
<protein>
    <submittedName>
        <fullName evidence="2">Uncharacterized protein</fullName>
    </submittedName>
</protein>
<sequence>MAEFTFTAYVFQEDVRKLKSETGSAVPKSGSLFGQWTSTGNPVVHYIVPSAVYRADSERYGTKLWDGYRLCHIGEWRSVRSLKRQTEDRRHLLSNFKGGNPKRFLVLDVDVTDVKPYLFEGGTQWRSGKLESLEGENPFNRSDVDPQQSTGQHIHQSSHHQGQSTAAQGRDWLRPQPHPQLQPADTRNSQWYSDPKGNEKLGKALEEFKKIAYQNQVEMSRDINTQDISMAFKDQNAIKRWQVHFPFNFPRMGAVLIENPHLPSMCKKLQQPTYTNENQAVKNMISHIKRSSFL</sequence>
<feature type="region of interest" description="Disordered" evidence="1">
    <location>
        <begin position="129"/>
        <end position="198"/>
    </location>
</feature>